<feature type="region of interest" description="Disordered" evidence="1">
    <location>
        <begin position="1"/>
        <end position="52"/>
    </location>
</feature>
<dbReference type="EMBL" id="JARWBG010000020">
    <property type="protein sequence ID" value="MDH2390671.1"/>
    <property type="molecule type" value="Genomic_DNA"/>
</dbReference>
<proteinExistence type="predicted"/>
<name>A0ABT6HPL9_9ACTN</name>
<gene>
    <name evidence="2" type="ORF">QCN29_18130</name>
</gene>
<evidence type="ECO:0000256" key="1">
    <source>
        <dbReference type="SAM" id="MobiDB-lite"/>
    </source>
</evidence>
<keyword evidence="3" id="KW-1185">Reference proteome</keyword>
<dbReference type="Proteomes" id="UP001223144">
    <property type="component" value="Unassembled WGS sequence"/>
</dbReference>
<sequence length="52" mass="5994">MSETIAEHEAAKRDGHRELDHDHRAILPAASDTHRQHGRKRIRQPQPVRALP</sequence>
<comment type="caution">
    <text evidence="2">The sequence shown here is derived from an EMBL/GenBank/DDBJ whole genome shotgun (WGS) entry which is preliminary data.</text>
</comment>
<reference evidence="2 3" key="1">
    <citation type="submission" date="2023-04" db="EMBL/GenBank/DDBJ databases">
        <title>Streptomyces chengmaiensis sp. nov. isolated from the stem of mangrove plant in Hainan.</title>
        <authorList>
            <person name="Huang X."/>
            <person name="Zhou S."/>
            <person name="Chu X."/>
            <person name="Xie Y."/>
            <person name="Lin Y."/>
        </authorList>
    </citation>
    <scope>NUCLEOTIDE SEQUENCE [LARGE SCALE GENOMIC DNA]</scope>
    <source>
        <strain evidence="2 3">HNM0663</strain>
    </source>
</reference>
<protein>
    <submittedName>
        <fullName evidence="2">Uncharacterized protein</fullName>
    </submittedName>
</protein>
<evidence type="ECO:0000313" key="3">
    <source>
        <dbReference type="Proteomes" id="UP001223144"/>
    </source>
</evidence>
<dbReference type="RefSeq" id="WP_279929290.1">
    <property type="nucleotide sequence ID" value="NZ_JARWBG010000020.1"/>
</dbReference>
<accession>A0ABT6HPL9</accession>
<evidence type="ECO:0000313" key="2">
    <source>
        <dbReference type="EMBL" id="MDH2390671.1"/>
    </source>
</evidence>
<feature type="compositionally biased region" description="Basic and acidic residues" evidence="1">
    <location>
        <begin position="1"/>
        <end position="25"/>
    </location>
</feature>
<organism evidence="2 3">
    <name type="scientific">Streptomyces chengmaiensis</name>
    <dbReference type="NCBI Taxonomy" id="3040919"/>
    <lineage>
        <taxon>Bacteria</taxon>
        <taxon>Bacillati</taxon>
        <taxon>Actinomycetota</taxon>
        <taxon>Actinomycetes</taxon>
        <taxon>Kitasatosporales</taxon>
        <taxon>Streptomycetaceae</taxon>
        <taxon>Streptomyces</taxon>
    </lineage>
</organism>